<sequence length="531" mass="60251">MSDIGGITANGKGQVSNCGVRLTNYPAIANPKLPAEGSASFSNVQLALCVLLFPRVLQALAPWIFRLSNSWTWYFFLVALFGLPVTIAYWTLMSYIGPRVNEKCILPGKGLDGYVTIHDAGLKQKYPFKMPMQVFHDAFFEGKIDFNGDVLEMMEYRHDWATFNFTPEVSYYGPSIAAKPDRSLPVQLFKFVFTNLLPEVIMHSASQDEEQVRDHYDRGDDFYEWFLGPRMIYTSGVISDINVEESLEQLQDNKLALVCEKLALEPTDRLLDIGCGWGTLAAFAGKNYGCDVTGVTLGKNQTAFGNKRLRDNGVSEAQGRILCMDFRDVPHAKGSFNKIVSLEMAEHVGIRRYSAFLKQVYNLLDDDGIFVMQVAGIRTCWQFEDLNWGLFMNKYIFPGADASCALNWVVSQLEHANFEIKSIDVLGVHYSATIDRWYKNWVSNKEKVIAKYGERFVVLTLCRATARSSFVSMNRWYRIWVYFLAYSTIISRQGSASVFQITMHKNLNGFHRIEGVPSHTSLHAPRSRKLQ</sequence>
<accession>A0ACC2XS13</accession>
<keyword evidence="2" id="KW-1185">Reference proteome</keyword>
<comment type="caution">
    <text evidence="1">The sequence shown here is derived from an EMBL/GenBank/DDBJ whole genome shotgun (WGS) entry which is preliminary data.</text>
</comment>
<protein>
    <submittedName>
        <fullName evidence="1">Uncharacterized protein</fullName>
    </submittedName>
</protein>
<evidence type="ECO:0000313" key="1">
    <source>
        <dbReference type="EMBL" id="KAJ9126803.1"/>
    </source>
</evidence>
<reference evidence="1" key="1">
    <citation type="submission" date="2023-04" db="EMBL/GenBank/DDBJ databases">
        <title>Draft Genome sequencing of Naganishia species isolated from polar environments using Oxford Nanopore Technology.</title>
        <authorList>
            <person name="Leo P."/>
            <person name="Venkateswaran K."/>
        </authorList>
    </citation>
    <scope>NUCLEOTIDE SEQUENCE</scope>
    <source>
        <strain evidence="1">DBVPG 5303</strain>
    </source>
</reference>
<proteinExistence type="predicted"/>
<dbReference type="EMBL" id="JASBWV010000004">
    <property type="protein sequence ID" value="KAJ9126803.1"/>
    <property type="molecule type" value="Genomic_DNA"/>
</dbReference>
<gene>
    <name evidence="1" type="ORF">QFC24_001836</name>
</gene>
<organism evidence="1 2">
    <name type="scientific">Naganishia onofrii</name>
    <dbReference type="NCBI Taxonomy" id="1851511"/>
    <lineage>
        <taxon>Eukaryota</taxon>
        <taxon>Fungi</taxon>
        <taxon>Dikarya</taxon>
        <taxon>Basidiomycota</taxon>
        <taxon>Agaricomycotina</taxon>
        <taxon>Tremellomycetes</taxon>
        <taxon>Filobasidiales</taxon>
        <taxon>Filobasidiaceae</taxon>
        <taxon>Naganishia</taxon>
    </lineage>
</organism>
<dbReference type="Proteomes" id="UP001234202">
    <property type="component" value="Unassembled WGS sequence"/>
</dbReference>
<name>A0ACC2XS13_9TREE</name>
<evidence type="ECO:0000313" key="2">
    <source>
        <dbReference type="Proteomes" id="UP001234202"/>
    </source>
</evidence>